<dbReference type="RefSeq" id="WP_077813409.1">
    <property type="nucleotide sequence ID" value="NZ_CP014692.1"/>
</dbReference>
<keyword evidence="3" id="KW-1185">Reference proteome</keyword>
<gene>
    <name evidence="2" type="ORF">A0U92_11780</name>
</gene>
<dbReference type="STRING" id="435.A0U92_11780"/>
<protein>
    <submittedName>
        <fullName evidence="2">Uncharacterized protein</fullName>
    </submittedName>
</protein>
<organism evidence="2 3">
    <name type="scientific">Acetobacter aceti</name>
    <dbReference type="NCBI Taxonomy" id="435"/>
    <lineage>
        <taxon>Bacteria</taxon>
        <taxon>Pseudomonadati</taxon>
        <taxon>Pseudomonadota</taxon>
        <taxon>Alphaproteobacteria</taxon>
        <taxon>Acetobacterales</taxon>
        <taxon>Acetobacteraceae</taxon>
        <taxon>Acetobacter</taxon>
        <taxon>Acetobacter subgen. Acetobacter</taxon>
    </lineage>
</organism>
<dbReference type="KEGG" id="aace:A0U92_11780"/>
<evidence type="ECO:0000313" key="3">
    <source>
        <dbReference type="Proteomes" id="UP000188937"/>
    </source>
</evidence>
<proteinExistence type="predicted"/>
<dbReference type="AlphaFoldDB" id="A0A1U9KHS2"/>
<dbReference type="Proteomes" id="UP000188937">
    <property type="component" value="Chromosome"/>
</dbReference>
<name>A0A1U9KHS2_ACEAC</name>
<accession>A0A1U9KHS2</accession>
<reference evidence="2 3" key="1">
    <citation type="submission" date="2016-03" db="EMBL/GenBank/DDBJ databases">
        <title>Acetic acid bacteria sequencing.</title>
        <authorList>
            <person name="Brandt J."/>
            <person name="Jakob F."/>
            <person name="Vogel R.F."/>
        </authorList>
    </citation>
    <scope>NUCLEOTIDE SEQUENCE [LARGE SCALE GENOMIC DNA]</scope>
    <source>
        <strain evidence="2 3">TMW2.1153</strain>
    </source>
</reference>
<evidence type="ECO:0000313" key="2">
    <source>
        <dbReference type="EMBL" id="AQS85355.1"/>
    </source>
</evidence>
<feature type="region of interest" description="Disordered" evidence="1">
    <location>
        <begin position="50"/>
        <end position="69"/>
    </location>
</feature>
<dbReference type="EMBL" id="CP014692">
    <property type="protein sequence ID" value="AQS85355.1"/>
    <property type="molecule type" value="Genomic_DNA"/>
</dbReference>
<dbReference type="OrthoDB" id="7268327at2"/>
<evidence type="ECO:0000256" key="1">
    <source>
        <dbReference type="SAM" id="MobiDB-lite"/>
    </source>
</evidence>
<sequence>MADIADQIASVSDDPPLLTMAAILMKGTSWALVRDRVTVKVVRTNASDRHPFQGIEGVPDKPVPSGSHVPETGYAVVNVTGHEDFTRPGVPCDQWGNMHPSHGSHF</sequence>